<protein>
    <submittedName>
        <fullName evidence="1">TLC domain-containing protein</fullName>
    </submittedName>
</protein>
<keyword evidence="2" id="KW-1185">Reference proteome</keyword>
<evidence type="ECO:0000313" key="2">
    <source>
        <dbReference type="Proteomes" id="UP000241719"/>
    </source>
</evidence>
<accession>A0A2K9L6W8</accession>
<proteinExistence type="predicted"/>
<name>A0A2K9L6W8_9VIRU</name>
<dbReference type="GeneID" id="80517425"/>
<dbReference type="RefSeq" id="YP_010780734.1">
    <property type="nucleotide sequence ID" value="NC_075038.1"/>
</dbReference>
<dbReference type="EMBL" id="MF405918">
    <property type="protein sequence ID" value="AUL79483.3"/>
    <property type="molecule type" value="Genomic_DNA"/>
</dbReference>
<sequence length="196" mass="23135">MNTIVANMFLLPMGLGSGALLYLSSYDGETLSPFTDNKTYEMEISVLLLISFLYFAIDFWHMCKKYKPENKIYFVHHMLGIISIPVVYFGYYNMVKYLLSYLTYELSTPFLSISSYFHHNKIINRFTKIVDIMFFIMFTIVRIVFGSFLLFQTAPIVYSLEAPTKYLAVFPFILQSMNYWWYIRIISMLSKKLKTN</sequence>
<dbReference type="Proteomes" id="UP000241719">
    <property type="component" value="Segment"/>
</dbReference>
<evidence type="ECO:0000313" key="1">
    <source>
        <dbReference type="EMBL" id="AUL79483.3"/>
    </source>
</evidence>
<reference evidence="1 2" key="1">
    <citation type="journal article" date="2018" name="Nat. Commun.">
        <title>Tailed giant Tupanvirus possesses the most complete translational apparatus of the known virosphere.</title>
        <authorList>
            <person name="Abrahao J."/>
            <person name="Silva L."/>
            <person name="Silva L.S."/>
            <person name="Khalil J.Y.B."/>
            <person name="Rodrigues R."/>
            <person name="Arantes T."/>
            <person name="Assis F."/>
            <person name="Boratto P."/>
            <person name="Andrade M."/>
            <person name="Kroon E.G."/>
            <person name="Ribeiro B."/>
            <person name="Bergier I."/>
            <person name="Seligmann H."/>
            <person name="Ghigo E."/>
            <person name="Colson P."/>
            <person name="Levasseur A."/>
            <person name="Kroemer G."/>
            <person name="Raoult D."/>
            <person name="La Scola B."/>
        </authorList>
    </citation>
    <scope>NUCLEOTIDE SEQUENCE [LARGE SCALE GENOMIC DNA]</scope>
    <source>
        <strain evidence="1">Deep ocean</strain>
    </source>
</reference>
<dbReference type="KEGG" id="vg:80517425"/>
<organism evidence="1 2">
    <name type="scientific">Tupanvirus deep ocean</name>
    <dbReference type="NCBI Taxonomy" id="2126984"/>
    <lineage>
        <taxon>Viruses</taxon>
        <taxon>Varidnaviria</taxon>
        <taxon>Bamfordvirae</taxon>
        <taxon>Nucleocytoviricota</taxon>
        <taxon>Megaviricetes</taxon>
        <taxon>Imitervirales</taxon>
        <taxon>Mimiviridae</taxon>
        <taxon>Megamimivirinae</taxon>
        <taxon>Tupanvirus</taxon>
        <taxon>Tupanvirus altamarinense</taxon>
    </lineage>
</organism>